<keyword evidence="1" id="KW-0812">Transmembrane</keyword>
<dbReference type="Proteomes" id="UP000670527">
    <property type="component" value="Unassembled WGS sequence"/>
</dbReference>
<keyword evidence="3" id="KW-1185">Reference proteome</keyword>
<gene>
    <name evidence="2" type="ORF">J4D97_21620</name>
</gene>
<evidence type="ECO:0000313" key="2">
    <source>
        <dbReference type="EMBL" id="MBO3273262.1"/>
    </source>
</evidence>
<evidence type="ECO:0000256" key="1">
    <source>
        <dbReference type="SAM" id="Phobius"/>
    </source>
</evidence>
<dbReference type="EMBL" id="JAGETX010000029">
    <property type="protein sequence ID" value="MBO3273262.1"/>
    <property type="molecule type" value="Genomic_DNA"/>
</dbReference>
<protein>
    <submittedName>
        <fullName evidence="2">Transposase</fullName>
    </submittedName>
</protein>
<keyword evidence="1" id="KW-0472">Membrane</keyword>
<feature type="transmembrane region" description="Helical" evidence="1">
    <location>
        <begin position="44"/>
        <end position="65"/>
    </location>
</feature>
<proteinExistence type="predicted"/>
<sequence>MGYYQTGLVLLACRWVIERCFRWAAHFRQLARDYKRLALSMYQFHFLAFVGLLLAKGVFLAYRFITVSSAIPISVKPSHYTSRSRSAYVAMNHYNASLTLENILNLRDNRLYLTKRFEFFCLMQRNVHWPPIGIWHFRFGSEPSDSGGAAAG</sequence>
<evidence type="ECO:0000313" key="3">
    <source>
        <dbReference type="Proteomes" id="UP000670527"/>
    </source>
</evidence>
<reference evidence="2 3" key="1">
    <citation type="submission" date="2021-03" db="EMBL/GenBank/DDBJ databases">
        <authorList>
            <person name="Kim M.K."/>
        </authorList>
    </citation>
    <scope>NUCLEOTIDE SEQUENCE [LARGE SCALE GENOMIC DNA]</scope>
    <source>
        <strain evidence="2 3">BT507</strain>
    </source>
</reference>
<name>A0ABS3THZ3_9BACT</name>
<comment type="caution">
    <text evidence="2">The sequence shown here is derived from an EMBL/GenBank/DDBJ whole genome shotgun (WGS) entry which is preliminary data.</text>
</comment>
<organism evidence="2 3">
    <name type="scientific">Hymenobacter defluvii</name>
    <dbReference type="NCBI Taxonomy" id="2054411"/>
    <lineage>
        <taxon>Bacteria</taxon>
        <taxon>Pseudomonadati</taxon>
        <taxon>Bacteroidota</taxon>
        <taxon>Cytophagia</taxon>
        <taxon>Cytophagales</taxon>
        <taxon>Hymenobacteraceae</taxon>
        <taxon>Hymenobacter</taxon>
    </lineage>
</organism>
<keyword evidence="1" id="KW-1133">Transmembrane helix</keyword>
<accession>A0ABS3THZ3</accession>